<reference evidence="1" key="2">
    <citation type="submission" date="2023-05" db="EMBL/GenBank/DDBJ databases">
        <authorList>
            <person name="Fouks B."/>
        </authorList>
    </citation>
    <scope>NUCLEOTIDE SEQUENCE</scope>
    <source>
        <strain evidence="1">Stay&amp;Tobe</strain>
        <tissue evidence="1">Testes</tissue>
    </source>
</reference>
<feature type="non-terminal residue" evidence="1">
    <location>
        <position position="1"/>
    </location>
</feature>
<dbReference type="Proteomes" id="UP001233999">
    <property type="component" value="Unassembled WGS sequence"/>
</dbReference>
<reference evidence="1" key="1">
    <citation type="journal article" date="2023" name="IScience">
        <title>Live-bearing cockroach genome reveals convergent evolutionary mechanisms linked to viviparity in insects and beyond.</title>
        <authorList>
            <person name="Fouks B."/>
            <person name="Harrison M.C."/>
            <person name="Mikhailova A.A."/>
            <person name="Marchal E."/>
            <person name="English S."/>
            <person name="Carruthers M."/>
            <person name="Jennings E.C."/>
            <person name="Chiamaka E.L."/>
            <person name="Frigard R.A."/>
            <person name="Pippel M."/>
            <person name="Attardo G.M."/>
            <person name="Benoit J.B."/>
            <person name="Bornberg-Bauer E."/>
            <person name="Tobe S.S."/>
        </authorList>
    </citation>
    <scope>NUCLEOTIDE SEQUENCE</scope>
    <source>
        <strain evidence="1">Stay&amp;Tobe</strain>
    </source>
</reference>
<protein>
    <submittedName>
        <fullName evidence="1">Uncharacterized protein</fullName>
    </submittedName>
</protein>
<organism evidence="1 2">
    <name type="scientific">Diploptera punctata</name>
    <name type="common">Pacific beetle cockroach</name>
    <dbReference type="NCBI Taxonomy" id="6984"/>
    <lineage>
        <taxon>Eukaryota</taxon>
        <taxon>Metazoa</taxon>
        <taxon>Ecdysozoa</taxon>
        <taxon>Arthropoda</taxon>
        <taxon>Hexapoda</taxon>
        <taxon>Insecta</taxon>
        <taxon>Pterygota</taxon>
        <taxon>Neoptera</taxon>
        <taxon>Polyneoptera</taxon>
        <taxon>Dictyoptera</taxon>
        <taxon>Blattodea</taxon>
        <taxon>Blaberoidea</taxon>
        <taxon>Blaberidae</taxon>
        <taxon>Diplopterinae</taxon>
        <taxon>Diploptera</taxon>
    </lineage>
</organism>
<sequence length="78" mass="9282">EVYESISSLADTLQNFNHHPCLTIAKSNSKAIKDTIFKVEILIWLLKEILFKVKHWFWPSHQNVSSVYVLRRRLTVYH</sequence>
<name>A0AAD7ZUP6_DIPPU</name>
<accession>A0AAD7ZUP6</accession>
<dbReference type="EMBL" id="JASPKZ010006811">
    <property type="protein sequence ID" value="KAJ9587046.1"/>
    <property type="molecule type" value="Genomic_DNA"/>
</dbReference>
<evidence type="ECO:0000313" key="1">
    <source>
        <dbReference type="EMBL" id="KAJ9587046.1"/>
    </source>
</evidence>
<gene>
    <name evidence="1" type="ORF">L9F63_019353</name>
</gene>
<dbReference type="AlphaFoldDB" id="A0AAD7ZUP6"/>
<keyword evidence="2" id="KW-1185">Reference proteome</keyword>
<proteinExistence type="predicted"/>
<comment type="caution">
    <text evidence="1">The sequence shown here is derived from an EMBL/GenBank/DDBJ whole genome shotgun (WGS) entry which is preliminary data.</text>
</comment>
<evidence type="ECO:0000313" key="2">
    <source>
        <dbReference type="Proteomes" id="UP001233999"/>
    </source>
</evidence>
<feature type="non-terminal residue" evidence="1">
    <location>
        <position position="78"/>
    </location>
</feature>